<comment type="caution">
    <text evidence="2">The sequence shown here is derived from an EMBL/GenBank/DDBJ whole genome shotgun (WGS) entry which is preliminary data.</text>
</comment>
<dbReference type="EMBL" id="JAGDFM010000461">
    <property type="protein sequence ID" value="KAG7378012.1"/>
    <property type="molecule type" value="Genomic_DNA"/>
</dbReference>
<dbReference type="AlphaFoldDB" id="A0A8T1V9P3"/>
<evidence type="ECO:0000313" key="2">
    <source>
        <dbReference type="EMBL" id="KAG7378012.1"/>
    </source>
</evidence>
<name>A0A8T1V9P3_9STRA</name>
<evidence type="ECO:0000313" key="3">
    <source>
        <dbReference type="Proteomes" id="UP000694044"/>
    </source>
</evidence>
<sequence length="210" mass="23553">MSFWFEEEEKVATLEELFAFIDCSGATAAAAGNDDALCTVEATESPLILADASSVPPKADCHKSPPQTATTADTSMEMKTHKNTQIRRRKRVGWSSSTGLQRRKRAELQFLRQHVLDLEEFLQQLKVRPAEPFATIKMETPYQWKELASAELAERLRSEKVNHALKGMMNKQLRVHEALRSVVEESVIHMQDPQTASLGDARGTESKLLS</sequence>
<reference evidence="2" key="1">
    <citation type="submission" date="2021-02" db="EMBL/GenBank/DDBJ databases">
        <authorList>
            <person name="Palmer J.M."/>
        </authorList>
    </citation>
    <scope>NUCLEOTIDE SEQUENCE</scope>
    <source>
        <strain evidence="2">SCRP734</strain>
    </source>
</reference>
<protein>
    <submittedName>
        <fullName evidence="2">Uncharacterized protein</fullName>
    </submittedName>
</protein>
<feature type="compositionally biased region" description="Polar residues" evidence="1">
    <location>
        <begin position="65"/>
        <end position="74"/>
    </location>
</feature>
<keyword evidence="3" id="KW-1185">Reference proteome</keyword>
<dbReference type="Proteomes" id="UP000694044">
    <property type="component" value="Unassembled WGS sequence"/>
</dbReference>
<evidence type="ECO:0000256" key="1">
    <source>
        <dbReference type="SAM" id="MobiDB-lite"/>
    </source>
</evidence>
<feature type="region of interest" description="Disordered" evidence="1">
    <location>
        <begin position="54"/>
        <end position="98"/>
    </location>
</feature>
<gene>
    <name evidence="2" type="ORF">PHYPSEUDO_010696</name>
</gene>
<proteinExistence type="predicted"/>
<feature type="compositionally biased region" description="Basic residues" evidence="1">
    <location>
        <begin position="81"/>
        <end position="92"/>
    </location>
</feature>
<dbReference type="OrthoDB" id="126109at2759"/>
<accession>A0A8T1V9P3</accession>
<organism evidence="2 3">
    <name type="scientific">Phytophthora pseudosyringae</name>
    <dbReference type="NCBI Taxonomy" id="221518"/>
    <lineage>
        <taxon>Eukaryota</taxon>
        <taxon>Sar</taxon>
        <taxon>Stramenopiles</taxon>
        <taxon>Oomycota</taxon>
        <taxon>Peronosporomycetes</taxon>
        <taxon>Peronosporales</taxon>
        <taxon>Peronosporaceae</taxon>
        <taxon>Phytophthora</taxon>
    </lineage>
</organism>